<proteinExistence type="inferred from homology"/>
<dbReference type="VEuPathDB" id="FungiDB:BO80DRAFT_498532"/>
<dbReference type="InterPro" id="IPR054559">
    <property type="entry name" value="PSMD12-CSN4-like_N"/>
</dbReference>
<feature type="domain" description="PCI" evidence="3">
    <location>
        <begin position="266"/>
        <end position="443"/>
    </location>
</feature>
<dbReference type="InterPro" id="IPR036388">
    <property type="entry name" value="WH-like_DNA-bd_sf"/>
</dbReference>
<evidence type="ECO:0000256" key="1">
    <source>
        <dbReference type="ARBA" id="ARBA00006397"/>
    </source>
</evidence>
<evidence type="ECO:0000259" key="3">
    <source>
        <dbReference type="PROSITE" id="PS50250"/>
    </source>
</evidence>
<dbReference type="PANTHER" id="PTHR10855">
    <property type="entry name" value="26S PROTEASOME NON-ATPASE REGULATORY SUBUNIT 12/COP9 SIGNALOSOME COMPLEX SUBUNIT 4"/>
    <property type="match status" value="1"/>
</dbReference>
<sequence>MSETLLKPEKDFSKDADKLIPEAEQLAKTDVQGAIDKLLVLEKQARQASDLATTSRLLITIVTISKNSGDWTLLNDQVLLLSKKHGQLKQAVTKMVQVVMGFLEETPNLEVKLSIIHTLRTVTEGKIFVEVERARVTRILSNIKKTQGDLNAAADILCELQVETFGSMTRREKTEFILEQVALCIERGDWTQATILSRKINKRYFSRKPKKTAEEIEKLKKEAEEKEKTRGPEEAPMEVDDDVTDLKLRYYEQQIILANHDYKYLEVCKHYREVLDTESVESNPEQLRAVLARIVYYIVLSPYDNEQSDLLHRIQQDSRLSLVPVEGRLVKLFTIHELMRWPMVGEQFGPHLCNTDVFSAQASQSAEDQPYRRWQDLRKRVIEHNVRVVAKYYTRIQMGRLTQLLDLSEDETEKYISELVCSKTIYAKIDRPARLVNFAKPRDADDVLNEWSSDMKSLLGLLERIDHLITKEEMMARILPSRGEKGKAR</sequence>
<dbReference type="Gene3D" id="1.10.10.10">
    <property type="entry name" value="Winged helix-like DNA-binding domain superfamily/Winged helix DNA-binding domain"/>
    <property type="match status" value="1"/>
</dbReference>
<evidence type="ECO:0000313" key="4">
    <source>
        <dbReference type="EMBL" id="RAL06446.1"/>
    </source>
</evidence>
<dbReference type="Pfam" id="PF22241">
    <property type="entry name" value="PSMD12-CSN4_N"/>
    <property type="match status" value="2"/>
</dbReference>
<dbReference type="SMART" id="SM00088">
    <property type="entry name" value="PINT"/>
    <property type="match status" value="1"/>
</dbReference>
<dbReference type="STRING" id="1448316.A0A395HFM3"/>
<dbReference type="FunFam" id="1.10.10.10:FF:000070">
    <property type="entry name" value="26S proteasome non-ATPase regulatory subunit 12"/>
    <property type="match status" value="1"/>
</dbReference>
<keyword evidence="2 4" id="KW-0647">Proteasome</keyword>
<reference evidence="4 5" key="1">
    <citation type="submission" date="2018-02" db="EMBL/GenBank/DDBJ databases">
        <title>The genomes of Aspergillus section Nigri reveals drivers in fungal speciation.</title>
        <authorList>
            <consortium name="DOE Joint Genome Institute"/>
            <person name="Vesth T.C."/>
            <person name="Nybo J."/>
            <person name="Theobald S."/>
            <person name="Brandl J."/>
            <person name="Frisvad J.C."/>
            <person name="Nielsen K.F."/>
            <person name="Lyhne E.K."/>
            <person name="Kogle M.E."/>
            <person name="Kuo A."/>
            <person name="Riley R."/>
            <person name="Clum A."/>
            <person name="Nolan M."/>
            <person name="Lipzen A."/>
            <person name="Salamov A."/>
            <person name="Henrissat B."/>
            <person name="Wiebenga A."/>
            <person name="De vries R.P."/>
            <person name="Grigoriev I.V."/>
            <person name="Mortensen U.H."/>
            <person name="Andersen M.R."/>
            <person name="Baker S.E."/>
        </authorList>
    </citation>
    <scope>NUCLEOTIDE SEQUENCE [LARGE SCALE GENOMIC DNA]</scope>
    <source>
        <strain evidence="4 5">CBS 121593</strain>
    </source>
</reference>
<dbReference type="GO" id="GO:0005634">
    <property type="term" value="C:nucleus"/>
    <property type="evidence" value="ECO:0007669"/>
    <property type="project" value="UniProtKB-ARBA"/>
</dbReference>
<dbReference type="GeneID" id="37229001"/>
<dbReference type="OrthoDB" id="268763at2759"/>
<dbReference type="GO" id="GO:0005737">
    <property type="term" value="C:cytoplasm"/>
    <property type="evidence" value="ECO:0007669"/>
    <property type="project" value="TreeGrafter"/>
</dbReference>
<dbReference type="InterPro" id="IPR036390">
    <property type="entry name" value="WH_DNA-bd_sf"/>
</dbReference>
<dbReference type="GO" id="GO:0008541">
    <property type="term" value="C:proteasome regulatory particle, lid subcomplex"/>
    <property type="evidence" value="ECO:0007669"/>
    <property type="project" value="TreeGrafter"/>
</dbReference>
<dbReference type="RefSeq" id="XP_025580773.1">
    <property type="nucleotide sequence ID" value="XM_025724136.1"/>
</dbReference>
<dbReference type="AlphaFoldDB" id="A0A395HFM3"/>
<dbReference type="PANTHER" id="PTHR10855:SF1">
    <property type="entry name" value="26S PROTEASOME NON-ATPASE REGULATORY SUBUNIT 12"/>
    <property type="match status" value="1"/>
</dbReference>
<dbReference type="InterPro" id="IPR040896">
    <property type="entry name" value="RPN5_C"/>
</dbReference>
<evidence type="ECO:0000256" key="2">
    <source>
        <dbReference type="ARBA" id="ARBA00022942"/>
    </source>
</evidence>
<dbReference type="InterPro" id="IPR000717">
    <property type="entry name" value="PCI_dom"/>
</dbReference>
<organism evidence="4 5">
    <name type="scientific">Aspergillus ibericus CBS 121593</name>
    <dbReference type="NCBI Taxonomy" id="1448316"/>
    <lineage>
        <taxon>Eukaryota</taxon>
        <taxon>Fungi</taxon>
        <taxon>Dikarya</taxon>
        <taxon>Ascomycota</taxon>
        <taxon>Pezizomycotina</taxon>
        <taxon>Eurotiomycetes</taxon>
        <taxon>Eurotiomycetidae</taxon>
        <taxon>Eurotiales</taxon>
        <taxon>Aspergillaceae</taxon>
        <taxon>Aspergillus</taxon>
        <taxon>Aspergillus subgen. Circumdati</taxon>
    </lineage>
</organism>
<dbReference type="InterPro" id="IPR040134">
    <property type="entry name" value="PSMD12/CSN4"/>
</dbReference>
<keyword evidence="5" id="KW-1185">Reference proteome</keyword>
<dbReference type="PROSITE" id="PS50250">
    <property type="entry name" value="PCI"/>
    <property type="match status" value="1"/>
</dbReference>
<protein>
    <submittedName>
        <fullName evidence="4">Putative proteasome regulatory particle subunit</fullName>
    </submittedName>
</protein>
<accession>A0A395HFM3</accession>
<dbReference type="Pfam" id="PF18098">
    <property type="entry name" value="RPN5_C"/>
    <property type="match status" value="1"/>
</dbReference>
<dbReference type="Proteomes" id="UP000249402">
    <property type="component" value="Unassembled WGS sequence"/>
</dbReference>
<dbReference type="SUPFAM" id="SSF46785">
    <property type="entry name" value="Winged helix' DNA-binding domain"/>
    <property type="match status" value="1"/>
</dbReference>
<name>A0A395HFM3_9EURO</name>
<evidence type="ECO:0000313" key="5">
    <source>
        <dbReference type="Proteomes" id="UP000249402"/>
    </source>
</evidence>
<comment type="similarity">
    <text evidence="1">Belongs to the proteasome subunit p55 family.</text>
</comment>
<dbReference type="EMBL" id="KZ824419">
    <property type="protein sequence ID" value="RAL06446.1"/>
    <property type="molecule type" value="Genomic_DNA"/>
</dbReference>
<gene>
    <name evidence="4" type="ORF">BO80DRAFT_498532</name>
</gene>
<dbReference type="Pfam" id="PF01399">
    <property type="entry name" value="PCI"/>
    <property type="match status" value="1"/>
</dbReference>